<feature type="non-terminal residue" evidence="4">
    <location>
        <position position="486"/>
    </location>
</feature>
<organism evidence="4">
    <name type="scientific">Tanacetum cinerariifolium</name>
    <name type="common">Dalmatian daisy</name>
    <name type="synonym">Chrysanthemum cinerariifolium</name>
    <dbReference type="NCBI Taxonomy" id="118510"/>
    <lineage>
        <taxon>Eukaryota</taxon>
        <taxon>Viridiplantae</taxon>
        <taxon>Streptophyta</taxon>
        <taxon>Embryophyta</taxon>
        <taxon>Tracheophyta</taxon>
        <taxon>Spermatophyta</taxon>
        <taxon>Magnoliopsida</taxon>
        <taxon>eudicotyledons</taxon>
        <taxon>Gunneridae</taxon>
        <taxon>Pentapetalae</taxon>
        <taxon>asterids</taxon>
        <taxon>campanulids</taxon>
        <taxon>Asterales</taxon>
        <taxon>Asteraceae</taxon>
        <taxon>Asteroideae</taxon>
        <taxon>Anthemideae</taxon>
        <taxon>Anthemidinae</taxon>
        <taxon>Tanacetum</taxon>
    </lineage>
</organism>
<feature type="compositionally biased region" description="Basic and acidic residues" evidence="2">
    <location>
        <begin position="238"/>
        <end position="247"/>
    </location>
</feature>
<dbReference type="GO" id="GO:0008270">
    <property type="term" value="F:zinc ion binding"/>
    <property type="evidence" value="ECO:0007669"/>
    <property type="project" value="UniProtKB-KW"/>
</dbReference>
<feature type="region of interest" description="Disordered" evidence="2">
    <location>
        <begin position="1"/>
        <end position="76"/>
    </location>
</feature>
<evidence type="ECO:0000313" key="4">
    <source>
        <dbReference type="EMBL" id="GFA71555.1"/>
    </source>
</evidence>
<keyword evidence="1" id="KW-0862">Zinc</keyword>
<keyword evidence="1" id="KW-0479">Metal-binding</keyword>
<feature type="region of interest" description="Disordered" evidence="2">
    <location>
        <begin position="370"/>
        <end position="436"/>
    </location>
</feature>
<feature type="domain" description="CCHC-type" evidence="3">
    <location>
        <begin position="400"/>
        <end position="416"/>
    </location>
</feature>
<dbReference type="SUPFAM" id="SSF57756">
    <property type="entry name" value="Retrovirus zinc finger-like domains"/>
    <property type="match status" value="1"/>
</dbReference>
<feature type="compositionally biased region" description="Polar residues" evidence="2">
    <location>
        <begin position="379"/>
        <end position="394"/>
    </location>
</feature>
<dbReference type="PROSITE" id="PS50158">
    <property type="entry name" value="ZF_CCHC"/>
    <property type="match status" value="1"/>
</dbReference>
<feature type="compositionally biased region" description="Acidic residues" evidence="2">
    <location>
        <begin position="25"/>
        <end position="75"/>
    </location>
</feature>
<feature type="compositionally biased region" description="Acidic residues" evidence="2">
    <location>
        <begin position="1"/>
        <end position="17"/>
    </location>
</feature>
<dbReference type="InterPro" id="IPR036875">
    <property type="entry name" value="Znf_CCHC_sf"/>
</dbReference>
<dbReference type="GO" id="GO:0003676">
    <property type="term" value="F:nucleic acid binding"/>
    <property type="evidence" value="ECO:0007669"/>
    <property type="project" value="InterPro"/>
</dbReference>
<keyword evidence="1" id="KW-0863">Zinc-finger</keyword>
<evidence type="ECO:0000259" key="3">
    <source>
        <dbReference type="PROSITE" id="PS50158"/>
    </source>
</evidence>
<dbReference type="Pfam" id="PF03732">
    <property type="entry name" value="Retrotrans_gag"/>
    <property type="match status" value="1"/>
</dbReference>
<dbReference type="Gene3D" id="4.10.60.10">
    <property type="entry name" value="Zinc finger, CCHC-type"/>
    <property type="match status" value="1"/>
</dbReference>
<protein>
    <recommendedName>
        <fullName evidence="3">CCHC-type domain-containing protein</fullName>
    </recommendedName>
</protein>
<feature type="region of interest" description="Disordered" evidence="2">
    <location>
        <begin position="225"/>
        <end position="254"/>
    </location>
</feature>
<dbReference type="AlphaFoldDB" id="A0A699K4V7"/>
<gene>
    <name evidence="4" type="ORF">Tci_643527</name>
</gene>
<sequence length="486" mass="54755">MEPEENDGDDEKSEGDSIDYPTSEGDNDADDDGDDLSEDDADNEDEEESLDNNDADDDGDDLSEDDADNEDEEESLDRRLLAMPTPPLSPVSLTSCTLPPLLMPFPIFTPLPTSSFPLPSSIPSISSSESIPEADIPLRKRDRFTTPTSRYEIGESSVAAAAARKIRPTLTIADKSRADDKLIGRVRRERRYFRIVATTYVQEVVHSRDYCAQIMDYCQSREKMAPKRRTTRLNPARDATRNGDDSHTSGTGARRPVQAARECCYSEFLKCKPLDFQGTEGVVELTRWFEKMKSVFSISNCIASNQVKFVTCTLQDDALTWWNSYVKTTTPKEAYSMTWATLKKKMTGKYCPRGEIKKIETEMWNLKADNKRKSEDIARNNQNQQPYKRQNTGQGPYPPKCNNCKRVGHLTKDCRSQPANNNNNNNRNNNNQQGNGFFECGAQGYFKRNCPKLKNNDRGNQARNDRAPARVYAVGNARANPNNIVA</sequence>
<name>A0A699K4V7_TANCI</name>
<evidence type="ECO:0000256" key="2">
    <source>
        <dbReference type="SAM" id="MobiDB-lite"/>
    </source>
</evidence>
<comment type="caution">
    <text evidence="4">The sequence shown here is derived from an EMBL/GenBank/DDBJ whole genome shotgun (WGS) entry which is preliminary data.</text>
</comment>
<dbReference type="InterPro" id="IPR001878">
    <property type="entry name" value="Znf_CCHC"/>
</dbReference>
<dbReference type="EMBL" id="BKCJ010474256">
    <property type="protein sequence ID" value="GFA71555.1"/>
    <property type="molecule type" value="Genomic_DNA"/>
</dbReference>
<accession>A0A699K4V7</accession>
<dbReference type="SMART" id="SM00343">
    <property type="entry name" value="ZnF_C2HC"/>
    <property type="match status" value="2"/>
</dbReference>
<proteinExistence type="predicted"/>
<feature type="compositionally biased region" description="Low complexity" evidence="2">
    <location>
        <begin position="420"/>
        <end position="436"/>
    </location>
</feature>
<reference evidence="4" key="1">
    <citation type="journal article" date="2019" name="Sci. Rep.">
        <title>Draft genome of Tanacetum cinerariifolium, the natural source of mosquito coil.</title>
        <authorList>
            <person name="Yamashiro T."/>
            <person name="Shiraishi A."/>
            <person name="Satake H."/>
            <person name="Nakayama K."/>
        </authorList>
    </citation>
    <scope>NUCLEOTIDE SEQUENCE</scope>
</reference>
<dbReference type="InterPro" id="IPR005162">
    <property type="entry name" value="Retrotrans_gag_dom"/>
</dbReference>
<evidence type="ECO:0000256" key="1">
    <source>
        <dbReference type="PROSITE-ProRule" id="PRU00047"/>
    </source>
</evidence>